<dbReference type="PANTHER" id="PTHR33164:SF99">
    <property type="entry name" value="MARR FAMILY REGULATORY PROTEIN"/>
    <property type="match status" value="1"/>
</dbReference>
<evidence type="ECO:0000259" key="1">
    <source>
        <dbReference type="PROSITE" id="PS50995"/>
    </source>
</evidence>
<dbReference type="PROSITE" id="PS50995">
    <property type="entry name" value="HTH_MARR_2"/>
    <property type="match status" value="1"/>
</dbReference>
<dbReference type="Pfam" id="PF12802">
    <property type="entry name" value="MarR_2"/>
    <property type="match status" value="1"/>
</dbReference>
<dbReference type="InterPro" id="IPR036388">
    <property type="entry name" value="WH-like_DNA-bd_sf"/>
</dbReference>
<dbReference type="InterPro" id="IPR000835">
    <property type="entry name" value="HTH_MarR-typ"/>
</dbReference>
<name>A0A318RQQ5_WILLI</name>
<dbReference type="SUPFAM" id="SSF46785">
    <property type="entry name" value="Winged helix' DNA-binding domain"/>
    <property type="match status" value="1"/>
</dbReference>
<dbReference type="Proteomes" id="UP000247591">
    <property type="component" value="Unassembled WGS sequence"/>
</dbReference>
<dbReference type="GO" id="GO:0003700">
    <property type="term" value="F:DNA-binding transcription factor activity"/>
    <property type="evidence" value="ECO:0007669"/>
    <property type="project" value="InterPro"/>
</dbReference>
<comment type="caution">
    <text evidence="2">The sequence shown here is derived from an EMBL/GenBank/DDBJ whole genome shotgun (WGS) entry which is preliminary data.</text>
</comment>
<dbReference type="GO" id="GO:0003677">
    <property type="term" value="F:DNA binding"/>
    <property type="evidence" value="ECO:0007669"/>
    <property type="project" value="UniProtKB-KW"/>
</dbReference>
<dbReference type="EMBL" id="QJSP01000003">
    <property type="protein sequence ID" value="PYE19446.1"/>
    <property type="molecule type" value="Genomic_DNA"/>
</dbReference>
<gene>
    <name evidence="2" type="ORF">DFR67_103359</name>
</gene>
<reference evidence="2 3" key="1">
    <citation type="submission" date="2018-06" db="EMBL/GenBank/DDBJ databases">
        <title>Genomic Encyclopedia of Type Strains, Phase IV (KMG-IV): sequencing the most valuable type-strain genomes for metagenomic binning, comparative biology and taxonomic classification.</title>
        <authorList>
            <person name="Goeker M."/>
        </authorList>
    </citation>
    <scope>NUCLEOTIDE SEQUENCE [LARGE SCALE GENOMIC DNA]</scope>
    <source>
        <strain evidence="2 3">DSM 45521</strain>
    </source>
</reference>
<dbReference type="PANTHER" id="PTHR33164">
    <property type="entry name" value="TRANSCRIPTIONAL REGULATOR, MARR FAMILY"/>
    <property type="match status" value="1"/>
</dbReference>
<dbReference type="AlphaFoldDB" id="A0A318RQQ5"/>
<dbReference type="Gene3D" id="1.10.10.10">
    <property type="entry name" value="Winged helix-like DNA-binding domain superfamily/Winged helix DNA-binding domain"/>
    <property type="match status" value="1"/>
</dbReference>
<dbReference type="GO" id="GO:0006950">
    <property type="term" value="P:response to stress"/>
    <property type="evidence" value="ECO:0007669"/>
    <property type="project" value="TreeGrafter"/>
</dbReference>
<evidence type="ECO:0000313" key="2">
    <source>
        <dbReference type="EMBL" id="PYE19446.1"/>
    </source>
</evidence>
<sequence length="162" mass="18126">MLVLVNETRWLSDDEHEAWRAYLDATRLLLRTLDQQLTRDSAISFTDFELLVILSEAPQRRLRMRELADAMTTTRGGATRAIGRLVDAGWVQRVECEDDKRGMMAELTEAGVDKLAAASPGHVDQVRRSMFDLLSDGDVAVLGRAFGDMRKQFIGGDGQATR</sequence>
<dbReference type="InterPro" id="IPR036390">
    <property type="entry name" value="WH_DNA-bd_sf"/>
</dbReference>
<organism evidence="2 3">
    <name type="scientific">Williamsia limnetica</name>
    <dbReference type="NCBI Taxonomy" id="882452"/>
    <lineage>
        <taxon>Bacteria</taxon>
        <taxon>Bacillati</taxon>
        <taxon>Actinomycetota</taxon>
        <taxon>Actinomycetes</taxon>
        <taxon>Mycobacteriales</taxon>
        <taxon>Nocardiaceae</taxon>
        <taxon>Williamsia</taxon>
    </lineage>
</organism>
<feature type="domain" description="HTH marR-type" evidence="1">
    <location>
        <begin position="15"/>
        <end position="151"/>
    </location>
</feature>
<dbReference type="PRINTS" id="PR00598">
    <property type="entry name" value="HTHMARR"/>
</dbReference>
<dbReference type="InterPro" id="IPR039422">
    <property type="entry name" value="MarR/SlyA-like"/>
</dbReference>
<proteinExistence type="predicted"/>
<keyword evidence="2" id="KW-0238">DNA-binding</keyword>
<dbReference type="SMART" id="SM00347">
    <property type="entry name" value="HTH_MARR"/>
    <property type="match status" value="1"/>
</dbReference>
<accession>A0A318RQQ5</accession>
<protein>
    <submittedName>
        <fullName evidence="2">DNA-binding MarR family transcriptional regulator</fullName>
    </submittedName>
</protein>
<keyword evidence="3" id="KW-1185">Reference proteome</keyword>
<evidence type="ECO:0000313" key="3">
    <source>
        <dbReference type="Proteomes" id="UP000247591"/>
    </source>
</evidence>